<dbReference type="SUPFAM" id="SSF46785">
    <property type="entry name" value="Winged helix' DNA-binding domain"/>
    <property type="match status" value="1"/>
</dbReference>
<dbReference type="EMBL" id="NGKU01000001">
    <property type="protein sequence ID" value="OTN74967.1"/>
    <property type="molecule type" value="Genomic_DNA"/>
</dbReference>
<protein>
    <recommendedName>
        <fullName evidence="1">Transcription regulator PadR N-terminal domain-containing protein</fullName>
    </recommendedName>
</protein>
<evidence type="ECO:0000259" key="1">
    <source>
        <dbReference type="Pfam" id="PF03551"/>
    </source>
</evidence>
<dbReference type="STRING" id="1834191.A5886_000011"/>
<dbReference type="PANTHER" id="PTHR43252">
    <property type="entry name" value="TRANSCRIPTIONAL REGULATOR YQJI"/>
    <property type="match status" value="1"/>
</dbReference>
<reference evidence="2 3" key="1">
    <citation type="submission" date="2017-05" db="EMBL/GenBank/DDBJ databases">
        <title>The Genome Sequence of Enterococcus sp. 8G7_MSG3316.</title>
        <authorList>
            <consortium name="The Broad Institute Genomics Platform"/>
            <consortium name="The Broad Institute Genomic Center for Infectious Diseases"/>
            <person name="Earl A."/>
            <person name="Manson A."/>
            <person name="Schwartman J."/>
            <person name="Gilmore M."/>
            <person name="Abouelleil A."/>
            <person name="Cao P."/>
            <person name="Chapman S."/>
            <person name="Cusick C."/>
            <person name="Shea T."/>
            <person name="Young S."/>
            <person name="Neafsey D."/>
            <person name="Nusbaum C."/>
            <person name="Birren B."/>
        </authorList>
    </citation>
    <scope>NUCLEOTIDE SEQUENCE [LARGE SCALE GENOMIC DNA]</scope>
    <source>
        <strain evidence="2 3">8G7_MSG3316</strain>
    </source>
</reference>
<dbReference type="Proteomes" id="UP000195043">
    <property type="component" value="Unassembled WGS sequence"/>
</dbReference>
<organism evidence="2 3">
    <name type="scientific">Candidatus Enterococcus testudinis</name>
    <dbReference type="NCBI Taxonomy" id="1834191"/>
    <lineage>
        <taxon>Bacteria</taxon>
        <taxon>Bacillati</taxon>
        <taxon>Bacillota</taxon>
        <taxon>Bacilli</taxon>
        <taxon>Lactobacillales</taxon>
        <taxon>Enterococcaceae</taxon>
        <taxon>Enterococcus</taxon>
    </lineage>
</organism>
<dbReference type="AlphaFoldDB" id="A0A242A1Q1"/>
<dbReference type="InterPro" id="IPR036390">
    <property type="entry name" value="WH_DNA-bd_sf"/>
</dbReference>
<evidence type="ECO:0000313" key="3">
    <source>
        <dbReference type="Proteomes" id="UP000195043"/>
    </source>
</evidence>
<dbReference type="Pfam" id="PF03551">
    <property type="entry name" value="PadR"/>
    <property type="match status" value="1"/>
</dbReference>
<keyword evidence="3" id="KW-1185">Reference proteome</keyword>
<dbReference type="RefSeq" id="WP_086273076.1">
    <property type="nucleotide sequence ID" value="NZ_NGKU01000001.1"/>
</dbReference>
<comment type="caution">
    <text evidence="2">The sequence shown here is derived from an EMBL/GenBank/DDBJ whole genome shotgun (WGS) entry which is preliminary data.</text>
</comment>
<dbReference type="InterPro" id="IPR036388">
    <property type="entry name" value="WH-like_DNA-bd_sf"/>
</dbReference>
<proteinExistence type="predicted"/>
<dbReference type="Gene3D" id="1.10.10.10">
    <property type="entry name" value="Winged helix-like DNA-binding domain superfamily/Winged helix DNA-binding domain"/>
    <property type="match status" value="1"/>
</dbReference>
<evidence type="ECO:0000313" key="2">
    <source>
        <dbReference type="EMBL" id="OTN74967.1"/>
    </source>
</evidence>
<accession>A0A242A1Q1</accession>
<feature type="domain" description="Transcription regulator PadR N-terminal" evidence="1">
    <location>
        <begin position="7"/>
        <end position="77"/>
    </location>
</feature>
<gene>
    <name evidence="2" type="ORF">A5886_000011</name>
</gene>
<sequence>MYDLLLLGSLVGGDKTGYKLQKIVGSALQPMRKVSSGVLYPSLEKLEKEGLITSTEQQDVRKTKLWHITAAGTARFAQLMQADIPSDAKRNDMIHFKLRSLNSVSMPVQLKILTEFQSFIESDLLFYQQAQQDMQAHRVEFPDMAPRFDVIVSAYDLDIQLAQTKLSWINQQIEQRTAI</sequence>
<dbReference type="InterPro" id="IPR005149">
    <property type="entry name" value="Tscrpt_reg_PadR_N"/>
</dbReference>
<name>A0A242A1Q1_9ENTE</name>
<dbReference type="OrthoDB" id="2374094at2"/>
<dbReference type="PANTHER" id="PTHR43252:SF2">
    <property type="entry name" value="TRANSCRIPTION REGULATOR, PADR-LIKE FAMILY"/>
    <property type="match status" value="1"/>
</dbReference>